<evidence type="ECO:0000313" key="4">
    <source>
        <dbReference type="EMBL" id="TGJ70927.1"/>
    </source>
</evidence>
<proteinExistence type="predicted"/>
<protein>
    <submittedName>
        <fullName evidence="2">Uncharacterized protein</fullName>
    </submittedName>
</protein>
<gene>
    <name evidence="4" type="ORF">EYR41_002937</name>
    <name evidence="1" type="ORF">TWF102_004620</name>
    <name evidence="2" type="ORF">TWF703_001404</name>
    <name evidence="3" type="ORF">TWF970_001400</name>
</gene>
<accession>A0A7C8KJ87</accession>
<dbReference type="Proteomes" id="UP000297595">
    <property type="component" value="Unassembled WGS sequence"/>
</dbReference>
<evidence type="ECO:0000313" key="3">
    <source>
        <dbReference type="EMBL" id="KAF3282653.1"/>
    </source>
</evidence>
<reference evidence="4 5" key="1">
    <citation type="submission" date="2019-03" db="EMBL/GenBank/DDBJ databases">
        <title>Nematode-trapping fungi genome.</title>
        <authorList>
            <person name="Vidal-Diez De Ulzurrun G."/>
        </authorList>
    </citation>
    <scope>NUCLEOTIDE SEQUENCE [LARGE SCALE GENOMIC DNA]</scope>
    <source>
        <strain evidence="4 5">TWF154</strain>
    </source>
</reference>
<evidence type="ECO:0000313" key="8">
    <source>
        <dbReference type="Proteomes" id="UP000480548"/>
    </source>
</evidence>
<evidence type="ECO:0000313" key="1">
    <source>
        <dbReference type="EMBL" id="KAF3102425.1"/>
    </source>
</evidence>
<evidence type="ECO:0000313" key="6">
    <source>
        <dbReference type="Proteomes" id="UP000474640"/>
    </source>
</evidence>
<dbReference type="AlphaFoldDB" id="A0A7C8KJ87"/>
<dbReference type="EMBL" id="SOZJ01000002">
    <property type="protein sequence ID" value="TGJ70927.1"/>
    <property type="molecule type" value="Genomic_DNA"/>
</dbReference>
<dbReference type="EMBL" id="WIQZ01000121">
    <property type="protein sequence ID" value="KAF3122377.1"/>
    <property type="molecule type" value="Genomic_DNA"/>
</dbReference>
<evidence type="ECO:0000313" key="7">
    <source>
        <dbReference type="Proteomes" id="UP000475325"/>
    </source>
</evidence>
<comment type="caution">
    <text evidence="2">The sequence shown here is derived from an EMBL/GenBank/DDBJ whole genome shotgun (WGS) entry which is preliminary data.</text>
</comment>
<sequence length="138" mass="15573">MVSTFLSNRRQLIGHPRPGIKGAKVLALGFLFLSLRSDSGGLGLTPPRGYNIDIWLFGFSKLLTKKISQRHLGKRILDLDSSYQDLSYWITSPASLPTSRLFNAMKLAHGLARWFRCVSETSTVGYPNFQDRTMEYCT</sequence>
<organism evidence="2 8">
    <name type="scientific">Orbilia oligospora</name>
    <name type="common">Nematode-trapping fungus</name>
    <name type="synonym">Arthrobotrys oligospora</name>
    <dbReference type="NCBI Taxonomy" id="2813651"/>
    <lineage>
        <taxon>Eukaryota</taxon>
        <taxon>Fungi</taxon>
        <taxon>Dikarya</taxon>
        <taxon>Ascomycota</taxon>
        <taxon>Pezizomycotina</taxon>
        <taxon>Orbiliomycetes</taxon>
        <taxon>Orbiliales</taxon>
        <taxon>Orbiliaceae</taxon>
        <taxon>Orbilia</taxon>
    </lineage>
</organism>
<dbReference type="Proteomes" id="UP000474640">
    <property type="component" value="Unassembled WGS sequence"/>
</dbReference>
<reference evidence="7 8" key="2">
    <citation type="submission" date="2019-06" db="EMBL/GenBank/DDBJ databases">
        <authorList>
            <person name="Palmer J.M."/>
        </authorList>
    </citation>
    <scope>NUCLEOTIDE SEQUENCE [LARGE SCALE GENOMIC DNA]</scope>
    <source>
        <strain evidence="1 7">TWF102</strain>
        <strain evidence="2 8">TWF703</strain>
        <strain evidence="3 6">TWF970</strain>
    </source>
</reference>
<dbReference type="EMBL" id="WIQW01000021">
    <property type="protein sequence ID" value="KAF3102425.1"/>
    <property type="molecule type" value="Genomic_DNA"/>
</dbReference>
<name>A0A7C8KJ87_ORBOL</name>
<evidence type="ECO:0000313" key="5">
    <source>
        <dbReference type="Proteomes" id="UP000297595"/>
    </source>
</evidence>
<dbReference type="Proteomes" id="UP000475325">
    <property type="component" value="Unassembled WGS sequence"/>
</dbReference>
<dbReference type="EMBL" id="JAABOJ010000012">
    <property type="protein sequence ID" value="KAF3282653.1"/>
    <property type="molecule type" value="Genomic_DNA"/>
</dbReference>
<dbReference type="Proteomes" id="UP000480548">
    <property type="component" value="Unassembled WGS sequence"/>
</dbReference>
<evidence type="ECO:0000313" key="2">
    <source>
        <dbReference type="EMBL" id="KAF3122377.1"/>
    </source>
</evidence>